<keyword evidence="2" id="KW-0732">Signal</keyword>
<comment type="caution">
    <text evidence="3">The sequence shown here is derived from an EMBL/GenBank/DDBJ whole genome shotgun (WGS) entry which is preliminary data.</text>
</comment>
<accession>A0ABW3FWV9</accession>
<feature type="signal peptide" evidence="2">
    <location>
        <begin position="1"/>
        <end position="26"/>
    </location>
</feature>
<evidence type="ECO:0008006" key="5">
    <source>
        <dbReference type="Google" id="ProtNLM"/>
    </source>
</evidence>
<dbReference type="EMBL" id="JBHTIW010000020">
    <property type="protein sequence ID" value="MFD0922342.1"/>
    <property type="molecule type" value="Genomic_DNA"/>
</dbReference>
<keyword evidence="4" id="KW-1185">Reference proteome</keyword>
<gene>
    <name evidence="3" type="ORF">ACFQ16_21570</name>
</gene>
<reference evidence="4" key="1">
    <citation type="journal article" date="2019" name="Int. J. Syst. Evol. Microbiol.">
        <title>The Global Catalogue of Microorganisms (GCM) 10K type strain sequencing project: providing services to taxonomists for standard genome sequencing and annotation.</title>
        <authorList>
            <consortium name="The Broad Institute Genomics Platform"/>
            <consortium name="The Broad Institute Genome Sequencing Center for Infectious Disease"/>
            <person name="Wu L."/>
            <person name="Ma J."/>
        </authorList>
    </citation>
    <scope>NUCLEOTIDE SEQUENCE [LARGE SCALE GENOMIC DNA]</scope>
    <source>
        <strain evidence="4">CCUG 56401</strain>
    </source>
</reference>
<feature type="region of interest" description="Disordered" evidence="1">
    <location>
        <begin position="32"/>
        <end position="102"/>
    </location>
</feature>
<dbReference type="RefSeq" id="WP_263251682.1">
    <property type="nucleotide sequence ID" value="NZ_BAABLT010000045.1"/>
</dbReference>
<evidence type="ECO:0000313" key="4">
    <source>
        <dbReference type="Proteomes" id="UP001597018"/>
    </source>
</evidence>
<evidence type="ECO:0000256" key="1">
    <source>
        <dbReference type="SAM" id="MobiDB-lite"/>
    </source>
</evidence>
<sequence>MFPQPLRNFGVAALLSAGVALTGAFATGCSLPSDTSDNAAVGRTAAAPAAQTDAQPGQVPLPPGPRDPNMKCTDQYDYSADSRSNAEINSVSDTTCPPIQHG</sequence>
<feature type="compositionally biased region" description="Low complexity" evidence="1">
    <location>
        <begin position="39"/>
        <end position="57"/>
    </location>
</feature>
<feature type="chain" id="PRO_5046439988" description="Lipoprotein" evidence="2">
    <location>
        <begin position="27"/>
        <end position="102"/>
    </location>
</feature>
<proteinExistence type="predicted"/>
<dbReference type="PROSITE" id="PS51257">
    <property type="entry name" value="PROKAR_LIPOPROTEIN"/>
    <property type="match status" value="1"/>
</dbReference>
<feature type="compositionally biased region" description="Polar residues" evidence="1">
    <location>
        <begin position="81"/>
        <end position="102"/>
    </location>
</feature>
<evidence type="ECO:0000313" key="3">
    <source>
        <dbReference type="EMBL" id="MFD0922342.1"/>
    </source>
</evidence>
<organism evidence="3 4">
    <name type="scientific">Saccharopolyspora rosea</name>
    <dbReference type="NCBI Taxonomy" id="524884"/>
    <lineage>
        <taxon>Bacteria</taxon>
        <taxon>Bacillati</taxon>
        <taxon>Actinomycetota</taxon>
        <taxon>Actinomycetes</taxon>
        <taxon>Pseudonocardiales</taxon>
        <taxon>Pseudonocardiaceae</taxon>
        <taxon>Saccharopolyspora</taxon>
    </lineage>
</organism>
<evidence type="ECO:0000256" key="2">
    <source>
        <dbReference type="SAM" id="SignalP"/>
    </source>
</evidence>
<dbReference type="Proteomes" id="UP001597018">
    <property type="component" value="Unassembled WGS sequence"/>
</dbReference>
<name>A0ABW3FWV9_9PSEU</name>
<protein>
    <recommendedName>
        <fullName evidence="5">Lipoprotein</fullName>
    </recommendedName>
</protein>